<dbReference type="EMBL" id="CP015005">
    <property type="protein sequence ID" value="AMS43583.1"/>
    <property type="molecule type" value="Genomic_DNA"/>
</dbReference>
<organism evidence="9 11">
    <name type="scientific">Aminobacter aminovorans</name>
    <name type="common">Chelatobacter heintzii</name>
    <dbReference type="NCBI Taxonomy" id="83263"/>
    <lineage>
        <taxon>Bacteria</taxon>
        <taxon>Pseudomonadati</taxon>
        <taxon>Pseudomonadota</taxon>
        <taxon>Alphaproteobacteria</taxon>
        <taxon>Hyphomicrobiales</taxon>
        <taxon>Phyllobacteriaceae</taxon>
        <taxon>Aminobacter</taxon>
    </lineage>
</organism>
<dbReference type="InterPro" id="IPR031358">
    <property type="entry name" value="Stealth_CR1"/>
</dbReference>
<name>A0AAC8YSQ3_AMIAI</name>
<evidence type="ECO:0000256" key="4">
    <source>
        <dbReference type="ARBA" id="ARBA00023169"/>
    </source>
</evidence>
<accession>A0AAC8YSQ3</accession>
<dbReference type="AlphaFoldDB" id="A0AAC8YSQ3"/>
<dbReference type="Pfam" id="PF17103">
    <property type="entry name" value="Stealth_CR4"/>
    <property type="match status" value="1"/>
</dbReference>
<evidence type="ECO:0000256" key="1">
    <source>
        <dbReference type="ARBA" id="ARBA00007583"/>
    </source>
</evidence>
<evidence type="ECO:0000313" key="12">
    <source>
        <dbReference type="Proteomes" id="UP000577697"/>
    </source>
</evidence>
<dbReference type="RefSeq" id="WP_067964294.1">
    <property type="nucleotide sequence ID" value="NZ_CP015005.1"/>
</dbReference>
<dbReference type="InterPro" id="IPR031356">
    <property type="entry name" value="Stealth_CR4"/>
</dbReference>
<evidence type="ECO:0000259" key="8">
    <source>
        <dbReference type="Pfam" id="PF17103"/>
    </source>
</evidence>
<sequence length="335" mass="38457">MTLNAFSDPIDVVMPWVDGSDPVHRESLLRHWPKQPWMRPAAYRFRENGELRYALRSIHFHLPWIRTIHLVTNGQVPSWLDLDRPGINLVTHAEFFADPSCLPVFSSSAIEANLHGIGRAGVANRFLLFNDDFFVGQMVSREEFVLPDGRARLHVMAARLPRFRLRADRYFRMLAFNNLLLCLAFRRRRWSYPPHVPLLLELDKLAWLHDRFGFWLRRTARHRFRQSTDASAKVLYINAIAERDRGRADGVVQVKLVQENVVAVRDDEAFSRSLAGLVAAPPAFFCLNDEIDDEARAGVRAVEMQAALAAIFPDPSPFEKDRVLSRPDAIERPGT</sequence>
<dbReference type="Proteomes" id="UP000075755">
    <property type="component" value="Chromosome"/>
</dbReference>
<keyword evidence="12" id="KW-1185">Reference proteome</keyword>
<reference evidence="9 11" key="1">
    <citation type="submission" date="2016-03" db="EMBL/GenBank/DDBJ databases">
        <title>Complete genome of Aminobacter aminovorans KCTC 2477.</title>
        <authorList>
            <person name="Kim K.M."/>
        </authorList>
    </citation>
    <scope>NUCLEOTIDE SEQUENCE [LARGE SCALE GENOMIC DNA]</scope>
    <source>
        <strain evidence="9 11">KCTC 2477</strain>
    </source>
</reference>
<evidence type="ECO:0000259" key="7">
    <source>
        <dbReference type="Pfam" id="PF17101"/>
    </source>
</evidence>
<comment type="similarity">
    <text evidence="1">Belongs to the stealth family.</text>
</comment>
<evidence type="ECO:0000313" key="11">
    <source>
        <dbReference type="Proteomes" id="UP000075755"/>
    </source>
</evidence>
<proteinExistence type="inferred from homology"/>
<dbReference type="EMBL" id="JACICB010000005">
    <property type="protein sequence ID" value="MBB3705276.1"/>
    <property type="molecule type" value="Genomic_DNA"/>
</dbReference>
<keyword evidence="3" id="KW-0808">Transferase</keyword>
<dbReference type="PANTHER" id="PTHR24045">
    <property type="match status" value="1"/>
</dbReference>
<dbReference type="Pfam" id="PF17101">
    <property type="entry name" value="Stealth_CR1"/>
    <property type="match status" value="1"/>
</dbReference>
<feature type="domain" description="Stealth protein CR2 conserved region 2" evidence="6">
    <location>
        <begin position="44"/>
        <end position="150"/>
    </location>
</feature>
<evidence type="ECO:0000313" key="10">
    <source>
        <dbReference type="EMBL" id="MBB3705276.1"/>
    </source>
</evidence>
<evidence type="ECO:0000256" key="2">
    <source>
        <dbReference type="ARBA" id="ARBA00022423"/>
    </source>
</evidence>
<evidence type="ECO:0000259" key="6">
    <source>
        <dbReference type="Pfam" id="PF11380"/>
    </source>
</evidence>
<evidence type="ECO:0000256" key="3">
    <source>
        <dbReference type="ARBA" id="ARBA00022679"/>
    </source>
</evidence>
<protein>
    <recommendedName>
        <fullName evidence="2">Capsular polysaccharide phosphotransferase SacB</fullName>
    </recommendedName>
    <alternativeName>
        <fullName evidence="5">Stealth protein SacB</fullName>
    </alternativeName>
</protein>
<gene>
    <name evidence="9" type="ORF">AA2016_4673</name>
    <name evidence="10" type="ORF">FHS67_001588</name>
</gene>
<reference evidence="10 12" key="2">
    <citation type="submission" date="2020-08" db="EMBL/GenBank/DDBJ databases">
        <title>Genomic Encyclopedia of Type Strains, Phase IV (KMG-IV): sequencing the most valuable type-strain genomes for metagenomic binning, comparative biology and taxonomic classification.</title>
        <authorList>
            <person name="Goeker M."/>
        </authorList>
    </citation>
    <scope>NUCLEOTIDE SEQUENCE [LARGE SCALE GENOMIC DNA]</scope>
    <source>
        <strain evidence="10 12">DSM 10368</strain>
    </source>
</reference>
<dbReference type="KEGG" id="aak:AA2016_4673"/>
<feature type="domain" description="Stealth protein CR1 conserved region 1" evidence="7">
    <location>
        <begin position="9"/>
        <end position="28"/>
    </location>
</feature>
<dbReference type="PANTHER" id="PTHR24045:SF0">
    <property type="entry name" value="N-ACETYLGLUCOSAMINE-1-PHOSPHOTRANSFERASE SUBUNITS ALPHA_BETA"/>
    <property type="match status" value="1"/>
</dbReference>
<evidence type="ECO:0000256" key="5">
    <source>
        <dbReference type="ARBA" id="ARBA00032902"/>
    </source>
</evidence>
<dbReference type="GO" id="GO:0016772">
    <property type="term" value="F:transferase activity, transferring phosphorus-containing groups"/>
    <property type="evidence" value="ECO:0007669"/>
    <property type="project" value="InterPro"/>
</dbReference>
<evidence type="ECO:0000313" key="9">
    <source>
        <dbReference type="EMBL" id="AMS43583.1"/>
    </source>
</evidence>
<dbReference type="Pfam" id="PF11380">
    <property type="entry name" value="Stealth_CR2"/>
    <property type="match status" value="1"/>
</dbReference>
<keyword evidence="4" id="KW-0270">Exopolysaccharide synthesis</keyword>
<dbReference type="InterPro" id="IPR021520">
    <property type="entry name" value="Stealth_CR2"/>
</dbReference>
<dbReference type="Proteomes" id="UP000577697">
    <property type="component" value="Unassembled WGS sequence"/>
</dbReference>
<dbReference type="GO" id="GO:0000271">
    <property type="term" value="P:polysaccharide biosynthetic process"/>
    <property type="evidence" value="ECO:0007669"/>
    <property type="project" value="UniProtKB-KW"/>
</dbReference>
<feature type="domain" description="Stealth protein CR4 conserved region 4" evidence="8">
    <location>
        <begin position="279"/>
        <end position="321"/>
    </location>
</feature>
<dbReference type="InterPro" id="IPR047141">
    <property type="entry name" value="Stealth"/>
</dbReference>